<sequence>MRNPTSINFQFVFRHNNRNRTIPEKTKRKQHSRQGHSKTRILKSVRPILFDAAISFPSNLIPRPTTNPSMGNRLAKYAGVCPNATEASPSRLTRFFPQPAPHQNTKDKNSWEQDRPSIASKTSFRFGLTSHCIAVEGL</sequence>
<organism evidence="2 3">
    <name type="scientific">Araneus ventricosus</name>
    <name type="common">Orbweaver spider</name>
    <name type="synonym">Epeira ventricosa</name>
    <dbReference type="NCBI Taxonomy" id="182803"/>
    <lineage>
        <taxon>Eukaryota</taxon>
        <taxon>Metazoa</taxon>
        <taxon>Ecdysozoa</taxon>
        <taxon>Arthropoda</taxon>
        <taxon>Chelicerata</taxon>
        <taxon>Arachnida</taxon>
        <taxon>Araneae</taxon>
        <taxon>Araneomorphae</taxon>
        <taxon>Entelegynae</taxon>
        <taxon>Araneoidea</taxon>
        <taxon>Araneidae</taxon>
        <taxon>Araneus</taxon>
    </lineage>
</organism>
<feature type="compositionally biased region" description="Basic and acidic residues" evidence="1">
    <location>
        <begin position="104"/>
        <end position="115"/>
    </location>
</feature>
<feature type="region of interest" description="Disordered" evidence="1">
    <location>
        <begin position="18"/>
        <end position="41"/>
    </location>
</feature>
<reference evidence="2 3" key="1">
    <citation type="journal article" date="2019" name="Sci. Rep.">
        <title>Orb-weaving spider Araneus ventricosus genome elucidates the spidroin gene catalogue.</title>
        <authorList>
            <person name="Kono N."/>
            <person name="Nakamura H."/>
            <person name="Ohtoshi R."/>
            <person name="Moran D.A.P."/>
            <person name="Shinohara A."/>
            <person name="Yoshida Y."/>
            <person name="Fujiwara M."/>
            <person name="Mori M."/>
            <person name="Tomita M."/>
            <person name="Arakawa K."/>
        </authorList>
    </citation>
    <scope>NUCLEOTIDE SEQUENCE [LARGE SCALE GENOMIC DNA]</scope>
</reference>
<proteinExistence type="predicted"/>
<dbReference type="Proteomes" id="UP000499080">
    <property type="component" value="Unassembled WGS sequence"/>
</dbReference>
<dbReference type="EMBL" id="BGPR01001903">
    <property type="protein sequence ID" value="GBM64028.1"/>
    <property type="molecule type" value="Genomic_DNA"/>
</dbReference>
<name>A0A4Y2HFG1_ARAVE</name>
<feature type="compositionally biased region" description="Basic residues" evidence="1">
    <location>
        <begin position="26"/>
        <end position="41"/>
    </location>
</feature>
<accession>A0A4Y2HFG1</accession>
<comment type="caution">
    <text evidence="2">The sequence shown here is derived from an EMBL/GenBank/DDBJ whole genome shotgun (WGS) entry which is preliminary data.</text>
</comment>
<keyword evidence="3" id="KW-1185">Reference proteome</keyword>
<evidence type="ECO:0000256" key="1">
    <source>
        <dbReference type="SAM" id="MobiDB-lite"/>
    </source>
</evidence>
<protein>
    <submittedName>
        <fullName evidence="2">Uncharacterized protein</fullName>
    </submittedName>
</protein>
<gene>
    <name evidence="2" type="ORF">AVEN_252139_1</name>
</gene>
<evidence type="ECO:0000313" key="3">
    <source>
        <dbReference type="Proteomes" id="UP000499080"/>
    </source>
</evidence>
<feature type="region of interest" description="Disordered" evidence="1">
    <location>
        <begin position="89"/>
        <end position="115"/>
    </location>
</feature>
<evidence type="ECO:0000313" key="2">
    <source>
        <dbReference type="EMBL" id="GBM64028.1"/>
    </source>
</evidence>
<dbReference type="AlphaFoldDB" id="A0A4Y2HFG1"/>